<dbReference type="InterPro" id="IPR018672">
    <property type="entry name" value="DUF2140"/>
</dbReference>
<name>A0ABR4XP62_9LACO</name>
<protein>
    <submittedName>
        <fullName evidence="1">Uncharacterized protein</fullName>
    </submittedName>
</protein>
<dbReference type="Proteomes" id="UP000030023">
    <property type="component" value="Unassembled WGS sequence"/>
</dbReference>
<organism evidence="1 2">
    <name type="scientific">Oenococcus alcoholitolerans</name>
    <dbReference type="NCBI Taxonomy" id="931074"/>
    <lineage>
        <taxon>Bacteria</taxon>
        <taxon>Bacillati</taxon>
        <taxon>Bacillota</taxon>
        <taxon>Bacilli</taxon>
        <taxon>Lactobacillales</taxon>
        <taxon>Lactobacillaceae</taxon>
        <taxon>Oenococcus</taxon>
    </lineage>
</organism>
<accession>A0ABR4XP62</accession>
<sequence length="123" mass="13854">MKIEKIKNLTVDVENDGIYLYGNQKVFGSNINFGLLTKAQVIKNGNLLLKPRKLVAGSLPLPIPIVLSYVKATENIPAFIKIDPKRNEIFVDMNELPTGRIFAFKAEEINLKQDRIIFRGGLK</sequence>
<evidence type="ECO:0000313" key="2">
    <source>
        <dbReference type="Proteomes" id="UP000030023"/>
    </source>
</evidence>
<keyword evidence="2" id="KW-1185">Reference proteome</keyword>
<evidence type="ECO:0000313" key="1">
    <source>
        <dbReference type="EMBL" id="KGO22408.1"/>
    </source>
</evidence>
<reference evidence="1 2" key="1">
    <citation type="journal article" date="2014" name="Antonie Van Leeuwenhoek">
        <title>Oenococcus alcoholitolerans sp. nov., a lactic acid bacteria isolated from cachaca and ethanol fermentation processes.</title>
        <authorList>
            <person name="Badotti F."/>
            <person name="Moreira A.P."/>
            <person name="Tonon L.A."/>
            <person name="de Lucena B.T."/>
            <person name="Gomes Fde C."/>
            <person name="Kruger R."/>
            <person name="Thompson C.C."/>
            <person name="de Morais M.A.Jr."/>
            <person name="Rosa C.A."/>
            <person name="Thompson F.L."/>
        </authorList>
    </citation>
    <scope>NUCLEOTIDE SEQUENCE [LARGE SCALE GENOMIC DNA]</scope>
    <source>
        <strain evidence="1 2">UFRJ-M7.2.18</strain>
    </source>
</reference>
<gene>
    <name evidence="1" type="ORF">Q757_09140</name>
</gene>
<dbReference type="Pfam" id="PF09911">
    <property type="entry name" value="DUF2140"/>
    <property type="match status" value="1"/>
</dbReference>
<comment type="caution">
    <text evidence="1">The sequence shown here is derived from an EMBL/GenBank/DDBJ whole genome shotgun (WGS) entry which is preliminary data.</text>
</comment>
<proteinExistence type="predicted"/>
<dbReference type="EMBL" id="AXCV01000543">
    <property type="protein sequence ID" value="KGO22408.1"/>
    <property type="molecule type" value="Genomic_DNA"/>
</dbReference>